<name>A0ABU8J763_9BURK</name>
<feature type="non-terminal residue" evidence="2">
    <location>
        <position position="1"/>
    </location>
</feature>
<dbReference type="RefSeq" id="WP_336603079.1">
    <property type="nucleotide sequence ID" value="NZ_JACFYJ010000318.1"/>
</dbReference>
<dbReference type="PROSITE" id="PS50106">
    <property type="entry name" value="PDZ"/>
    <property type="match status" value="1"/>
</dbReference>
<dbReference type="SUPFAM" id="SSF50156">
    <property type="entry name" value="PDZ domain-like"/>
    <property type="match status" value="1"/>
</dbReference>
<dbReference type="InterPro" id="IPR036034">
    <property type="entry name" value="PDZ_sf"/>
</dbReference>
<proteinExistence type="predicted"/>
<protein>
    <submittedName>
        <fullName evidence="2">Signaling protein</fullName>
    </submittedName>
</protein>
<comment type="caution">
    <text evidence="2">The sequence shown here is derived from an EMBL/GenBank/DDBJ whole genome shotgun (WGS) entry which is preliminary data.</text>
</comment>
<dbReference type="EMBL" id="JACFYJ010000318">
    <property type="protein sequence ID" value="MEI6003574.1"/>
    <property type="molecule type" value="Genomic_DNA"/>
</dbReference>
<dbReference type="Pfam" id="PF00595">
    <property type="entry name" value="PDZ"/>
    <property type="match status" value="1"/>
</dbReference>
<evidence type="ECO:0000313" key="2">
    <source>
        <dbReference type="EMBL" id="MEI6003574.1"/>
    </source>
</evidence>
<keyword evidence="3" id="KW-1185">Reference proteome</keyword>
<gene>
    <name evidence="2" type="ORF">H3V53_42910</name>
</gene>
<evidence type="ECO:0000259" key="1">
    <source>
        <dbReference type="PROSITE" id="PS50106"/>
    </source>
</evidence>
<feature type="domain" description="PDZ" evidence="1">
    <location>
        <begin position="31"/>
        <end position="120"/>
    </location>
</feature>
<dbReference type="SMART" id="SM00228">
    <property type="entry name" value="PDZ"/>
    <property type="match status" value="1"/>
</dbReference>
<dbReference type="Proteomes" id="UP001386437">
    <property type="component" value="Unassembled WGS sequence"/>
</dbReference>
<sequence length="130" mass="13310">LKLIRNRKQVTVMVNLGTSTQGDDANADAGRVESTAASDGGALDRLGLTMHALTDDERRTTGLADGLMVDDVSGTAGAVGIKPGDVLLSLNGTLVASLDQLAALSAGAGKKAALLIQRNHARSFVTVDLK</sequence>
<organism evidence="2 3">
    <name type="scientific">Paraburkholderia bengalensis</name>
    <dbReference type="NCBI Taxonomy" id="2747562"/>
    <lineage>
        <taxon>Bacteria</taxon>
        <taxon>Pseudomonadati</taxon>
        <taxon>Pseudomonadota</taxon>
        <taxon>Betaproteobacteria</taxon>
        <taxon>Burkholderiales</taxon>
        <taxon>Burkholderiaceae</taxon>
        <taxon>Paraburkholderia</taxon>
    </lineage>
</organism>
<dbReference type="Gene3D" id="2.30.42.10">
    <property type="match status" value="1"/>
</dbReference>
<evidence type="ECO:0000313" key="3">
    <source>
        <dbReference type="Proteomes" id="UP001386437"/>
    </source>
</evidence>
<dbReference type="InterPro" id="IPR001478">
    <property type="entry name" value="PDZ"/>
</dbReference>
<reference evidence="2 3" key="1">
    <citation type="journal article" date="2022" name="Arch. Microbiol.">
        <title>Paraburkholderia bengalensis sp. nov. isolated from roots of Oryza sativa, IR64.</title>
        <authorList>
            <person name="Nag P."/>
            <person name="Mondal N."/>
            <person name="Sarkar J."/>
            <person name="Das S."/>
        </authorList>
    </citation>
    <scope>NUCLEOTIDE SEQUENCE [LARGE SCALE GENOMIC DNA]</scope>
    <source>
        <strain evidence="2 3">IR64_4_BI</strain>
    </source>
</reference>
<accession>A0ABU8J763</accession>